<dbReference type="EMBL" id="CALNXJ010000021">
    <property type="protein sequence ID" value="CAH3125821.1"/>
    <property type="molecule type" value="Genomic_DNA"/>
</dbReference>
<evidence type="ECO:0000259" key="2">
    <source>
        <dbReference type="Pfam" id="PF00176"/>
    </source>
</evidence>
<gene>
    <name evidence="3" type="ORF">PMEA_00012292</name>
</gene>
<feature type="region of interest" description="Disordered" evidence="1">
    <location>
        <begin position="1"/>
        <end position="29"/>
    </location>
</feature>
<dbReference type="InterPro" id="IPR000330">
    <property type="entry name" value="SNF2_N"/>
</dbReference>
<dbReference type="Proteomes" id="UP001159428">
    <property type="component" value="Unassembled WGS sequence"/>
</dbReference>
<accession>A0AAU9WTV8</accession>
<evidence type="ECO:0000313" key="4">
    <source>
        <dbReference type="Proteomes" id="UP001159428"/>
    </source>
</evidence>
<reference evidence="3 4" key="1">
    <citation type="submission" date="2022-05" db="EMBL/GenBank/DDBJ databases">
        <authorList>
            <consortium name="Genoscope - CEA"/>
            <person name="William W."/>
        </authorList>
    </citation>
    <scope>NUCLEOTIDE SEQUENCE [LARGE SCALE GENOMIC DNA]</scope>
</reference>
<organism evidence="3 4">
    <name type="scientific">Pocillopora meandrina</name>
    <dbReference type="NCBI Taxonomy" id="46732"/>
    <lineage>
        <taxon>Eukaryota</taxon>
        <taxon>Metazoa</taxon>
        <taxon>Cnidaria</taxon>
        <taxon>Anthozoa</taxon>
        <taxon>Hexacorallia</taxon>
        <taxon>Scleractinia</taxon>
        <taxon>Astrocoeniina</taxon>
        <taxon>Pocilloporidae</taxon>
        <taxon>Pocillopora</taxon>
    </lineage>
</organism>
<dbReference type="PANTHER" id="PTHR10799">
    <property type="entry name" value="SNF2/RAD54 HELICASE FAMILY"/>
    <property type="match status" value="1"/>
</dbReference>
<dbReference type="InterPro" id="IPR027417">
    <property type="entry name" value="P-loop_NTPase"/>
</dbReference>
<feature type="domain" description="SNF2 N-terminal" evidence="2">
    <location>
        <begin position="77"/>
        <end position="131"/>
    </location>
</feature>
<name>A0AAU9WTV8_9CNID</name>
<dbReference type="Gene3D" id="3.40.50.10810">
    <property type="entry name" value="Tandem AAA-ATPase domain"/>
    <property type="match status" value="1"/>
</dbReference>
<evidence type="ECO:0000313" key="3">
    <source>
        <dbReference type="EMBL" id="CAH3125821.1"/>
    </source>
</evidence>
<comment type="caution">
    <text evidence="3">The sequence shown here is derived from an EMBL/GenBank/DDBJ whole genome shotgun (WGS) entry which is preliminary data.</text>
</comment>
<dbReference type="InterPro" id="IPR038718">
    <property type="entry name" value="SNF2-like_sf"/>
</dbReference>
<sequence>MNTMRSKKQSTSPLEMKAPQFPSRSRKLSDCGDHRYRCIEQEEGEKLISQNEHSQISEIQFHQNPHCEYSQEKFYIKNLNWLISLFENGINGILADEIGLGKTLQTISLLGYMKHFREMASPLLVILPKST</sequence>
<dbReference type="AlphaFoldDB" id="A0AAU9WTV8"/>
<dbReference type="Pfam" id="PF00176">
    <property type="entry name" value="SNF2-rel_dom"/>
    <property type="match status" value="1"/>
</dbReference>
<dbReference type="SUPFAM" id="SSF52540">
    <property type="entry name" value="P-loop containing nucleoside triphosphate hydrolases"/>
    <property type="match status" value="1"/>
</dbReference>
<dbReference type="GO" id="GO:0005524">
    <property type="term" value="F:ATP binding"/>
    <property type="evidence" value="ECO:0007669"/>
    <property type="project" value="InterPro"/>
</dbReference>
<keyword evidence="4" id="KW-1185">Reference proteome</keyword>
<evidence type="ECO:0000256" key="1">
    <source>
        <dbReference type="SAM" id="MobiDB-lite"/>
    </source>
</evidence>
<proteinExistence type="predicted"/>
<protein>
    <recommendedName>
        <fullName evidence="2">SNF2 N-terminal domain-containing protein</fullName>
    </recommendedName>
</protein>